<evidence type="ECO:0000256" key="6">
    <source>
        <dbReference type="ARBA" id="ARBA00022777"/>
    </source>
</evidence>
<evidence type="ECO:0000256" key="2">
    <source>
        <dbReference type="ARBA" id="ARBA00004679"/>
    </source>
</evidence>
<reference evidence="12" key="1">
    <citation type="journal article" date="2019" name="Int. J. Syst. Evol. Microbiol.">
        <title>The Global Catalogue of Microorganisms (GCM) 10K type strain sequencing project: providing services to taxonomists for standard genome sequencing and annotation.</title>
        <authorList>
            <consortium name="The Broad Institute Genomics Platform"/>
            <consortium name="The Broad Institute Genome Sequencing Center for Infectious Disease"/>
            <person name="Wu L."/>
            <person name="Ma J."/>
        </authorList>
    </citation>
    <scope>NUCLEOTIDE SEQUENCE [LARGE SCALE GENOMIC DNA]</scope>
    <source>
        <strain evidence="12">JCM 4816</strain>
    </source>
</reference>
<dbReference type="GO" id="GO:0003872">
    <property type="term" value="F:6-phosphofructokinase activity"/>
    <property type="evidence" value="ECO:0007669"/>
    <property type="project" value="UniProtKB-EC"/>
</dbReference>
<dbReference type="PRINTS" id="PR00476">
    <property type="entry name" value="PHFRCTKINASE"/>
</dbReference>
<feature type="binding site" description="in other chain" evidence="9">
    <location>
        <begin position="169"/>
        <end position="171"/>
    </location>
    <ligand>
        <name>substrate</name>
        <note>ligand shared between dimeric partners</note>
    </ligand>
</feature>
<feature type="binding site" evidence="9">
    <location>
        <position position="103"/>
    </location>
    <ligand>
        <name>Mg(2+)</name>
        <dbReference type="ChEBI" id="CHEBI:18420"/>
        <note>catalytic</note>
    </ligand>
</feature>
<dbReference type="PROSITE" id="PS00433">
    <property type="entry name" value="PHOSPHOFRUCTOKINASE"/>
    <property type="match status" value="1"/>
</dbReference>
<evidence type="ECO:0000256" key="7">
    <source>
        <dbReference type="ARBA" id="ARBA00022842"/>
    </source>
</evidence>
<keyword evidence="6 9" id="KW-0418">Kinase</keyword>
<dbReference type="Pfam" id="PF00365">
    <property type="entry name" value="PFK"/>
    <property type="match status" value="1"/>
</dbReference>
<dbReference type="InterPro" id="IPR012829">
    <property type="entry name" value="Phosphofructokinase_III"/>
</dbReference>
<dbReference type="Proteomes" id="UP001596174">
    <property type="component" value="Unassembled WGS sequence"/>
</dbReference>
<comment type="subcellular location">
    <subcellularLocation>
        <location evidence="9">Cytoplasm</location>
    </subcellularLocation>
</comment>
<feature type="binding site" evidence="9">
    <location>
        <position position="162"/>
    </location>
    <ligand>
        <name>substrate</name>
        <note>ligand shared between dimeric partners</note>
    </ligand>
</feature>
<feature type="binding site" evidence="9">
    <location>
        <position position="10"/>
    </location>
    <ligand>
        <name>ATP</name>
        <dbReference type="ChEBI" id="CHEBI:30616"/>
    </ligand>
</feature>
<dbReference type="Gene3D" id="3.40.50.460">
    <property type="entry name" value="Phosphofructokinase domain"/>
    <property type="match status" value="1"/>
</dbReference>
<feature type="binding site" evidence="9">
    <location>
        <position position="266"/>
    </location>
    <ligand>
        <name>substrate</name>
        <note>ligand shared between dimeric partners</note>
    </ligand>
</feature>
<dbReference type="InterPro" id="IPR015912">
    <property type="entry name" value="Phosphofructokinase_CS"/>
</dbReference>
<feature type="binding site" description="in other chain" evidence="9">
    <location>
        <begin position="272"/>
        <end position="275"/>
    </location>
    <ligand>
        <name>substrate</name>
        <note>ligand shared between dimeric partners</note>
    </ligand>
</feature>
<keyword evidence="8 9" id="KW-0324">Glycolysis</keyword>
<feature type="binding site" evidence="9">
    <location>
        <begin position="72"/>
        <end position="73"/>
    </location>
    <ligand>
        <name>ATP</name>
        <dbReference type="ChEBI" id="CHEBI:30616"/>
    </ligand>
</feature>
<evidence type="ECO:0000313" key="12">
    <source>
        <dbReference type="Proteomes" id="UP001596174"/>
    </source>
</evidence>
<evidence type="ECO:0000259" key="10">
    <source>
        <dbReference type="Pfam" id="PF00365"/>
    </source>
</evidence>
<evidence type="ECO:0000256" key="9">
    <source>
        <dbReference type="HAMAP-Rule" id="MF_01976"/>
    </source>
</evidence>
<dbReference type="EMBL" id="JBHSQJ010000019">
    <property type="protein sequence ID" value="MFC5906789.1"/>
    <property type="molecule type" value="Genomic_DNA"/>
</dbReference>
<evidence type="ECO:0000256" key="8">
    <source>
        <dbReference type="ARBA" id="ARBA00023152"/>
    </source>
</evidence>
<evidence type="ECO:0000256" key="4">
    <source>
        <dbReference type="ARBA" id="ARBA00022679"/>
    </source>
</evidence>
<comment type="caution">
    <text evidence="9">Lacks conserved residue(s) required for the propagation of feature annotation.</text>
</comment>
<feature type="binding site" description="in other chain" evidence="9">
    <location>
        <position position="222"/>
    </location>
    <ligand>
        <name>substrate</name>
        <note>ligand shared between dimeric partners</note>
    </ligand>
</feature>
<accession>A0ABW1FX30</accession>
<dbReference type="PIRSF" id="PIRSF000532">
    <property type="entry name" value="ATP_PFK_prok"/>
    <property type="match status" value="1"/>
</dbReference>
<comment type="caution">
    <text evidence="11">The sequence shown here is derived from an EMBL/GenBank/DDBJ whole genome shotgun (WGS) entry which is preliminary data.</text>
</comment>
<dbReference type="InterPro" id="IPR035966">
    <property type="entry name" value="PKF_sf"/>
</dbReference>
<feature type="binding site" evidence="9">
    <location>
        <begin position="102"/>
        <end position="105"/>
    </location>
    <ligand>
        <name>ATP</name>
        <dbReference type="ChEBI" id="CHEBI:30616"/>
    </ligand>
</feature>
<keyword evidence="5 9" id="KW-0479">Metal-binding</keyword>
<feature type="binding site" description="in other chain" evidence="9">
    <location>
        <begin position="125"/>
        <end position="127"/>
    </location>
    <ligand>
        <name>substrate</name>
        <note>ligand shared between dimeric partners</note>
    </ligand>
</feature>
<sequence>MRLGVLTSGGDCPGLNAVIRSVVHRAITDHADEVVGVEDGFLGLIENRTRTLTLDDVHGILTRGGTILGSARVARDRMREAVSRAKELADEVGIDALVAIGGEGTLTAARMFSDAGLPVVAVPKTIDNDIDATDVTFGHDTAVHVATEAIDRLKTTAESHQRVMVVELMGRHTGWIALNAGMAGGAHGILIPERPFDIETVCCMIEERFARGKKFAIVAVAEGARPAPGTMKFEHGGTDLYGHQTFGGIGNRLSAEIERWIGKESRPVILGHTQRGGSPTAQDRVLATRFGWHAVEAAHEGAFGHMTALRSGRIVPVPIADAVARLKTVPESRWIEAEAVL</sequence>
<comment type="similarity">
    <text evidence="9">Belongs to the phosphofructokinase type A (PFKA) family. Mixed-substrate PFK group III subfamily.</text>
</comment>
<comment type="catalytic activity">
    <reaction evidence="9">
        <text>beta-D-fructose 6-phosphate + ATP = beta-D-fructose 1,6-bisphosphate + ADP + H(+)</text>
        <dbReference type="Rhea" id="RHEA:16109"/>
        <dbReference type="ChEBI" id="CHEBI:15378"/>
        <dbReference type="ChEBI" id="CHEBI:30616"/>
        <dbReference type="ChEBI" id="CHEBI:32966"/>
        <dbReference type="ChEBI" id="CHEBI:57634"/>
        <dbReference type="ChEBI" id="CHEBI:456216"/>
        <dbReference type="EC" id="2.7.1.11"/>
    </reaction>
</comment>
<name>A0ABW1FX30_9ACTN</name>
<comment type="pathway">
    <text evidence="2 9">Carbohydrate degradation; glycolysis; D-glyceraldehyde 3-phosphate and glycerone phosphate from D-glucose: step 3/4.</text>
</comment>
<evidence type="ECO:0000256" key="5">
    <source>
        <dbReference type="ARBA" id="ARBA00022723"/>
    </source>
</evidence>
<feature type="site" description="Important for substrate specificity; cannot use PPi as phosphoryl donor" evidence="9">
    <location>
        <position position="104"/>
    </location>
</feature>
<keyword evidence="4 9" id="KW-0808">Transferase</keyword>
<feature type="active site" description="Proton acceptor" evidence="9">
    <location>
        <position position="127"/>
    </location>
</feature>
<dbReference type="InterPro" id="IPR000023">
    <property type="entry name" value="Phosphofructokinase_dom"/>
</dbReference>
<gene>
    <name evidence="9" type="primary">pfkA</name>
    <name evidence="11" type="ORF">ACFP3V_06125</name>
</gene>
<comment type="cofactor">
    <cofactor evidence="1 9">
        <name>Mg(2+)</name>
        <dbReference type="ChEBI" id="CHEBI:18420"/>
    </cofactor>
</comment>
<dbReference type="PANTHER" id="PTHR13697:SF52">
    <property type="entry name" value="ATP-DEPENDENT 6-PHOSPHOFRUCTOKINASE 3"/>
    <property type="match status" value="1"/>
</dbReference>
<dbReference type="InterPro" id="IPR022953">
    <property type="entry name" value="ATP_PFK"/>
</dbReference>
<dbReference type="PANTHER" id="PTHR13697">
    <property type="entry name" value="PHOSPHOFRUCTOKINASE"/>
    <property type="match status" value="1"/>
</dbReference>
<comment type="function">
    <text evidence="9">Catalyzes the phosphorylation of D-fructose 6-phosphate to fructose 1,6-bisphosphate by ATP, the first committing step of glycolysis.</text>
</comment>
<dbReference type="NCBIfam" id="NF002872">
    <property type="entry name" value="PRK03202.1"/>
    <property type="match status" value="1"/>
</dbReference>
<keyword evidence="7 9" id="KW-0460">Magnesium</keyword>
<dbReference type="SUPFAM" id="SSF53784">
    <property type="entry name" value="Phosphofructokinase"/>
    <property type="match status" value="1"/>
</dbReference>
<dbReference type="Gene3D" id="3.40.50.450">
    <property type="match status" value="1"/>
</dbReference>
<proteinExistence type="inferred from homology"/>
<evidence type="ECO:0000313" key="11">
    <source>
        <dbReference type="EMBL" id="MFC5906789.1"/>
    </source>
</evidence>
<keyword evidence="9" id="KW-0547">Nucleotide-binding</keyword>
<dbReference type="HAMAP" id="MF_01976">
    <property type="entry name" value="Phosphofructokinase_III"/>
    <property type="match status" value="1"/>
</dbReference>
<keyword evidence="12" id="KW-1185">Reference proteome</keyword>
<feature type="domain" description="Phosphofructokinase" evidence="10">
    <location>
        <begin position="2"/>
        <end position="297"/>
    </location>
</feature>
<evidence type="ECO:0000256" key="3">
    <source>
        <dbReference type="ARBA" id="ARBA00022490"/>
    </source>
</evidence>
<dbReference type="NCBIfam" id="TIGR02483">
    <property type="entry name" value="PFK_mixed"/>
    <property type="match status" value="1"/>
</dbReference>
<dbReference type="RefSeq" id="WP_380580551.1">
    <property type="nucleotide sequence ID" value="NZ_JBHSQJ010000019.1"/>
</dbReference>
<comment type="subunit">
    <text evidence="9">Homodimer or homotetramer.</text>
</comment>
<organism evidence="11 12">
    <name type="scientific">Streptacidiphilus monticola</name>
    <dbReference type="NCBI Taxonomy" id="2161674"/>
    <lineage>
        <taxon>Bacteria</taxon>
        <taxon>Bacillati</taxon>
        <taxon>Actinomycetota</taxon>
        <taxon>Actinomycetes</taxon>
        <taxon>Kitasatosporales</taxon>
        <taxon>Streptomycetaceae</taxon>
        <taxon>Streptacidiphilus</taxon>
    </lineage>
</organism>
<keyword evidence="3 9" id="KW-0963">Cytoplasm</keyword>
<evidence type="ECO:0000256" key="1">
    <source>
        <dbReference type="ARBA" id="ARBA00001946"/>
    </source>
</evidence>
<keyword evidence="9" id="KW-0067">ATP-binding</keyword>
<protein>
    <recommendedName>
        <fullName evidence="9">ATP-dependent 6-phosphofructokinase</fullName>
        <shortName evidence="9">ATP-PFK</shortName>
        <shortName evidence="9">Phosphofructokinase</shortName>
        <ecNumber evidence="9">2.7.1.11</ecNumber>
    </recommendedName>
    <alternativeName>
        <fullName evidence="9">Phosphohexokinase</fullName>
    </alternativeName>
</protein>
<dbReference type="EC" id="2.7.1.11" evidence="9"/>
<dbReference type="InterPro" id="IPR012003">
    <property type="entry name" value="ATP_PFK_prok-type"/>
</dbReference>